<keyword evidence="15" id="KW-1185">Reference proteome</keyword>
<name>A0A668APE2_9TELE</name>
<keyword evidence="6" id="KW-0862">Zinc</keyword>
<evidence type="ECO:0000256" key="4">
    <source>
        <dbReference type="ARBA" id="ARBA00022737"/>
    </source>
</evidence>
<comment type="similarity">
    <text evidence="2">Belongs to the krueppel C2H2-type zinc-finger protein family.</text>
</comment>
<dbReference type="Pfam" id="PF00096">
    <property type="entry name" value="zf-C2H2"/>
    <property type="match status" value="4"/>
</dbReference>
<evidence type="ECO:0000256" key="6">
    <source>
        <dbReference type="ARBA" id="ARBA00022833"/>
    </source>
</evidence>
<dbReference type="PROSITE" id="PS50157">
    <property type="entry name" value="ZINC_FINGER_C2H2_2"/>
    <property type="match status" value="4"/>
</dbReference>
<feature type="domain" description="C2H2-type" evidence="13">
    <location>
        <begin position="150"/>
        <end position="177"/>
    </location>
</feature>
<dbReference type="GO" id="GO:0000978">
    <property type="term" value="F:RNA polymerase II cis-regulatory region sequence-specific DNA binding"/>
    <property type="evidence" value="ECO:0007669"/>
    <property type="project" value="TreeGrafter"/>
</dbReference>
<evidence type="ECO:0000259" key="13">
    <source>
        <dbReference type="PROSITE" id="PS50157"/>
    </source>
</evidence>
<keyword evidence="10" id="KW-0539">Nucleus</keyword>
<dbReference type="SUPFAM" id="SSF57667">
    <property type="entry name" value="beta-beta-alpha zinc fingers"/>
    <property type="match status" value="3"/>
</dbReference>
<keyword evidence="7" id="KW-0805">Transcription regulation</keyword>
<reference evidence="14" key="2">
    <citation type="submission" date="2025-08" db="UniProtKB">
        <authorList>
            <consortium name="Ensembl"/>
        </authorList>
    </citation>
    <scope>IDENTIFICATION</scope>
</reference>
<dbReference type="InterPro" id="IPR013087">
    <property type="entry name" value="Znf_C2H2_type"/>
</dbReference>
<feature type="region of interest" description="Disordered" evidence="12">
    <location>
        <begin position="12"/>
        <end position="65"/>
    </location>
</feature>
<dbReference type="FunFam" id="3.30.160.60:FF:001156">
    <property type="entry name" value="Zinc finger protein 407"/>
    <property type="match status" value="1"/>
</dbReference>
<dbReference type="GO" id="GO:0005694">
    <property type="term" value="C:chromosome"/>
    <property type="evidence" value="ECO:0007669"/>
    <property type="project" value="UniProtKB-ARBA"/>
</dbReference>
<reference evidence="14" key="1">
    <citation type="submission" date="2019-06" db="EMBL/GenBank/DDBJ databases">
        <authorList>
            <consortium name="Wellcome Sanger Institute Data Sharing"/>
        </authorList>
    </citation>
    <scope>NUCLEOTIDE SEQUENCE [LARGE SCALE GENOMIC DNA]</scope>
</reference>
<comment type="subcellular location">
    <subcellularLocation>
        <location evidence="1">Nucleus</location>
    </subcellularLocation>
</comment>
<sequence length="379" mass="42612">FFFFAIGPLSDTEDKLQSPAKWNPSVGWLESKNTTSVSTDDSQTRNAGNPDSSPAISGNSESDQEIATEIEDADVRQACDLNHIKMHSEDNSSYQCQFCDRYFCHKSDLTVHTRVHTGEKPYKCPDCHKSFAQKGNLVVHLRKHTGERPYQCRECGQCFNKKVALDRHTEEHSRPVTLTCSMEQEAGSSQGGDSGMRACPLAIPPYDKSEFDQESLQPLCLYQIQTIDIDKDSSAVLTVDQIKTEPAGTDSGASEAPSDSRPVLTVNPDWFVDPGEHVGREMEMRGRQLWSELEPLSIKRILPRRRPGKSSEPNVHFEDGTAQKPYKCPHCSKCFSLTKTLIRHIKIHMEDKPYQCQFCERNFCACTGPHLVTTGKHSR</sequence>
<evidence type="ECO:0000256" key="9">
    <source>
        <dbReference type="ARBA" id="ARBA00023163"/>
    </source>
</evidence>
<keyword evidence="5 11" id="KW-0863">Zinc-finger</keyword>
<evidence type="ECO:0000256" key="7">
    <source>
        <dbReference type="ARBA" id="ARBA00023015"/>
    </source>
</evidence>
<evidence type="ECO:0000256" key="3">
    <source>
        <dbReference type="ARBA" id="ARBA00022723"/>
    </source>
</evidence>
<keyword evidence="3" id="KW-0479">Metal-binding</keyword>
<keyword evidence="4" id="KW-0677">Repeat</keyword>
<dbReference type="GO" id="GO:0005634">
    <property type="term" value="C:nucleus"/>
    <property type="evidence" value="ECO:0007669"/>
    <property type="project" value="UniProtKB-SubCell"/>
</dbReference>
<dbReference type="Ensembl" id="ENSMMDT00005054241.1">
    <property type="protein sequence ID" value="ENSMMDP00005053208.1"/>
    <property type="gene ID" value="ENSMMDG00005023924.1"/>
</dbReference>
<feature type="domain" description="C2H2-type" evidence="13">
    <location>
        <begin position="94"/>
        <end position="121"/>
    </location>
</feature>
<dbReference type="PANTHER" id="PTHR23226">
    <property type="entry name" value="ZINC FINGER AND SCAN DOMAIN-CONTAINING"/>
    <property type="match status" value="1"/>
</dbReference>
<evidence type="ECO:0000313" key="15">
    <source>
        <dbReference type="Proteomes" id="UP000472263"/>
    </source>
</evidence>
<evidence type="ECO:0000256" key="8">
    <source>
        <dbReference type="ARBA" id="ARBA00023125"/>
    </source>
</evidence>
<dbReference type="FunFam" id="3.30.160.60:FF:002343">
    <property type="entry name" value="Zinc finger protein 33A"/>
    <property type="match status" value="1"/>
</dbReference>
<evidence type="ECO:0000313" key="14">
    <source>
        <dbReference type="Ensembl" id="ENSMMDP00005053208.1"/>
    </source>
</evidence>
<dbReference type="PROSITE" id="PS00028">
    <property type="entry name" value="ZINC_FINGER_C2H2_1"/>
    <property type="match status" value="4"/>
</dbReference>
<keyword evidence="9" id="KW-0804">Transcription</keyword>
<dbReference type="PANTHER" id="PTHR23226:SF416">
    <property type="entry name" value="FI01424P"/>
    <property type="match status" value="1"/>
</dbReference>
<dbReference type="FunFam" id="3.30.160.60:FF:000345">
    <property type="entry name" value="Zinc finger protein Gfi-1"/>
    <property type="match status" value="1"/>
</dbReference>
<feature type="domain" description="C2H2-type" evidence="13">
    <location>
        <begin position="122"/>
        <end position="149"/>
    </location>
</feature>
<dbReference type="GeneTree" id="ENSGT01150000286944"/>
<evidence type="ECO:0000256" key="5">
    <source>
        <dbReference type="ARBA" id="ARBA00022771"/>
    </source>
</evidence>
<dbReference type="InParanoid" id="A0A668APE2"/>
<protein>
    <recommendedName>
        <fullName evidence="13">C2H2-type domain-containing protein</fullName>
    </recommendedName>
</protein>
<dbReference type="Proteomes" id="UP000472263">
    <property type="component" value="Chromosome 19"/>
</dbReference>
<evidence type="ECO:0000256" key="1">
    <source>
        <dbReference type="ARBA" id="ARBA00004123"/>
    </source>
</evidence>
<evidence type="ECO:0000256" key="10">
    <source>
        <dbReference type="ARBA" id="ARBA00023242"/>
    </source>
</evidence>
<dbReference type="AlphaFoldDB" id="A0A668APE2"/>
<feature type="region of interest" description="Disordered" evidence="12">
    <location>
        <begin position="245"/>
        <end position="268"/>
    </location>
</feature>
<dbReference type="SMART" id="SM00355">
    <property type="entry name" value="ZnF_C2H2"/>
    <property type="match status" value="4"/>
</dbReference>
<accession>A0A668APE2</accession>
<evidence type="ECO:0000256" key="12">
    <source>
        <dbReference type="SAM" id="MobiDB-lite"/>
    </source>
</evidence>
<organism evidence="14 15">
    <name type="scientific">Myripristis murdjan</name>
    <name type="common">pinecone soldierfish</name>
    <dbReference type="NCBI Taxonomy" id="586833"/>
    <lineage>
        <taxon>Eukaryota</taxon>
        <taxon>Metazoa</taxon>
        <taxon>Chordata</taxon>
        <taxon>Craniata</taxon>
        <taxon>Vertebrata</taxon>
        <taxon>Euteleostomi</taxon>
        <taxon>Actinopterygii</taxon>
        <taxon>Neopterygii</taxon>
        <taxon>Teleostei</taxon>
        <taxon>Neoteleostei</taxon>
        <taxon>Acanthomorphata</taxon>
        <taxon>Holocentriformes</taxon>
        <taxon>Holocentridae</taxon>
        <taxon>Myripristis</taxon>
    </lineage>
</organism>
<evidence type="ECO:0000256" key="11">
    <source>
        <dbReference type="PROSITE-ProRule" id="PRU00042"/>
    </source>
</evidence>
<dbReference type="FunFam" id="3.30.160.60:FF:001732">
    <property type="entry name" value="Zgc:162936"/>
    <property type="match status" value="1"/>
</dbReference>
<feature type="compositionally biased region" description="Polar residues" evidence="12">
    <location>
        <begin position="31"/>
        <end position="61"/>
    </location>
</feature>
<evidence type="ECO:0000256" key="2">
    <source>
        <dbReference type="ARBA" id="ARBA00006991"/>
    </source>
</evidence>
<proteinExistence type="inferred from homology"/>
<dbReference type="Gene3D" id="3.30.160.60">
    <property type="entry name" value="Classic Zinc Finger"/>
    <property type="match status" value="4"/>
</dbReference>
<keyword evidence="8" id="KW-0238">DNA-binding</keyword>
<feature type="domain" description="C2H2-type" evidence="13">
    <location>
        <begin position="326"/>
        <end position="353"/>
    </location>
</feature>
<dbReference type="GO" id="GO:0000981">
    <property type="term" value="F:DNA-binding transcription factor activity, RNA polymerase II-specific"/>
    <property type="evidence" value="ECO:0007669"/>
    <property type="project" value="TreeGrafter"/>
</dbReference>
<dbReference type="GO" id="GO:0008270">
    <property type="term" value="F:zinc ion binding"/>
    <property type="evidence" value="ECO:0007669"/>
    <property type="project" value="UniProtKB-KW"/>
</dbReference>
<reference evidence="14" key="3">
    <citation type="submission" date="2025-09" db="UniProtKB">
        <authorList>
            <consortium name="Ensembl"/>
        </authorList>
    </citation>
    <scope>IDENTIFICATION</scope>
</reference>
<dbReference type="InterPro" id="IPR036236">
    <property type="entry name" value="Znf_C2H2_sf"/>
</dbReference>
<dbReference type="GO" id="GO:0045893">
    <property type="term" value="P:positive regulation of DNA-templated transcription"/>
    <property type="evidence" value="ECO:0007669"/>
    <property type="project" value="UniProtKB-ARBA"/>
</dbReference>